<dbReference type="InterPro" id="IPR018383">
    <property type="entry name" value="UPF0324_pro"/>
</dbReference>
<reference evidence="8 9" key="1">
    <citation type="journal article" date="2019" name="Int. J. Syst. Evol. Microbiol.">
        <title>The Global Catalogue of Microorganisms (GCM) 10K type strain sequencing project: providing services to taxonomists for standard genome sequencing and annotation.</title>
        <authorList>
            <consortium name="The Broad Institute Genomics Platform"/>
            <consortium name="The Broad Institute Genome Sequencing Center for Infectious Disease"/>
            <person name="Wu L."/>
            <person name="Ma J."/>
        </authorList>
    </citation>
    <scope>NUCLEOTIDE SEQUENCE [LARGE SCALE GENOMIC DNA]</scope>
    <source>
        <strain evidence="8 9">GX26</strain>
    </source>
</reference>
<feature type="transmembrane region" description="Helical" evidence="7">
    <location>
        <begin position="130"/>
        <end position="152"/>
    </location>
</feature>
<protein>
    <submittedName>
        <fullName evidence="8">YeiH family protein</fullName>
    </submittedName>
</protein>
<feature type="transmembrane region" description="Helical" evidence="7">
    <location>
        <begin position="224"/>
        <end position="242"/>
    </location>
</feature>
<evidence type="ECO:0000313" key="8">
    <source>
        <dbReference type="EMBL" id="MFC6954331.1"/>
    </source>
</evidence>
<feature type="transmembrane region" description="Helical" evidence="7">
    <location>
        <begin position="190"/>
        <end position="212"/>
    </location>
</feature>
<evidence type="ECO:0000256" key="1">
    <source>
        <dbReference type="ARBA" id="ARBA00004651"/>
    </source>
</evidence>
<feature type="transmembrane region" description="Helical" evidence="7">
    <location>
        <begin position="99"/>
        <end position="118"/>
    </location>
</feature>
<organism evidence="8 9">
    <name type="scientific">Halorubellus litoreus</name>
    <dbReference type="NCBI Taxonomy" id="755308"/>
    <lineage>
        <taxon>Archaea</taxon>
        <taxon>Methanobacteriati</taxon>
        <taxon>Methanobacteriota</taxon>
        <taxon>Stenosarchaea group</taxon>
        <taxon>Halobacteria</taxon>
        <taxon>Halobacteriales</taxon>
        <taxon>Halorubellaceae</taxon>
        <taxon>Halorubellus</taxon>
    </lineage>
</organism>
<keyword evidence="5 7" id="KW-0472">Membrane</keyword>
<evidence type="ECO:0000256" key="5">
    <source>
        <dbReference type="ARBA" id="ARBA00023136"/>
    </source>
</evidence>
<feature type="transmembrane region" description="Helical" evidence="7">
    <location>
        <begin position="341"/>
        <end position="362"/>
    </location>
</feature>
<accession>A0ABD5VNA4</accession>
<evidence type="ECO:0000256" key="4">
    <source>
        <dbReference type="ARBA" id="ARBA00022989"/>
    </source>
</evidence>
<dbReference type="GO" id="GO:0005886">
    <property type="term" value="C:plasma membrane"/>
    <property type="evidence" value="ECO:0007669"/>
    <property type="project" value="UniProtKB-SubCell"/>
</dbReference>
<feature type="transmembrane region" description="Helical" evidence="7">
    <location>
        <begin position="158"/>
        <end position="178"/>
    </location>
</feature>
<dbReference type="PANTHER" id="PTHR30106:SF1">
    <property type="entry name" value="UPF0324 MEMBRANE PROTEIN FN0533"/>
    <property type="match status" value="1"/>
</dbReference>
<comment type="subcellular location">
    <subcellularLocation>
        <location evidence="1">Cell membrane</location>
        <topology evidence="1">Multi-pass membrane protein</topology>
    </subcellularLocation>
</comment>
<comment type="caution">
    <text evidence="8">The sequence shown here is derived from an EMBL/GenBank/DDBJ whole genome shotgun (WGS) entry which is preliminary data.</text>
</comment>
<evidence type="ECO:0000256" key="2">
    <source>
        <dbReference type="ARBA" id="ARBA00022475"/>
    </source>
</evidence>
<feature type="transmembrane region" description="Helical" evidence="7">
    <location>
        <begin position="311"/>
        <end position="329"/>
    </location>
</feature>
<keyword evidence="9" id="KW-1185">Reference proteome</keyword>
<evidence type="ECO:0000256" key="7">
    <source>
        <dbReference type="SAM" id="Phobius"/>
    </source>
</evidence>
<keyword evidence="3 7" id="KW-0812">Transmembrane</keyword>
<dbReference type="AlphaFoldDB" id="A0ABD5VNA4"/>
<evidence type="ECO:0000313" key="9">
    <source>
        <dbReference type="Proteomes" id="UP001596395"/>
    </source>
</evidence>
<dbReference type="EMBL" id="JBHSXN010000003">
    <property type="protein sequence ID" value="MFC6954331.1"/>
    <property type="molecule type" value="Genomic_DNA"/>
</dbReference>
<sequence>MTADEDATSSARSTVRRVAPGVAFLAVLAGVARAAAGVVPVASELVVAVALGLVVANTVGVPESLAAGVETHTRWLELGIVLMGARVSLSTLLSTGPTLAVLVVGVVLLTLVLVEALANGVFGVRGKLGSLLAAGASVCGVSAAVGVAGSIGANEDDLAYAAGTILLFDVVTLFAYPVVGSALGLTERVFGVWAGLTMFSTGPVTAAGFAFGDVAGRWATVTKLTRNLLLGVLVVGYSLWYANADTAGSERDDDTETGRDDATTSSSSSFAGSLRAIASSFPTFVLGFFAVVVLTSSAVVPDAATASMERAYQGLFLVAFAGLGLSVDVDDLRSTGGAPIALVLTALLATSAVALVAVQTLLGP</sequence>
<feature type="transmembrane region" description="Helical" evidence="7">
    <location>
        <begin position="276"/>
        <end position="299"/>
    </location>
</feature>
<dbReference type="PANTHER" id="PTHR30106">
    <property type="entry name" value="INNER MEMBRANE PROTEIN YEIH-RELATED"/>
    <property type="match status" value="1"/>
</dbReference>
<proteinExistence type="predicted"/>
<keyword evidence="2" id="KW-1003">Cell membrane</keyword>
<dbReference type="RefSeq" id="WP_336351283.1">
    <property type="nucleotide sequence ID" value="NZ_JAZAQL010000003.1"/>
</dbReference>
<dbReference type="Proteomes" id="UP001596395">
    <property type="component" value="Unassembled WGS sequence"/>
</dbReference>
<gene>
    <name evidence="8" type="ORF">ACFQGB_15820</name>
</gene>
<feature type="region of interest" description="Disordered" evidence="6">
    <location>
        <begin position="247"/>
        <end position="268"/>
    </location>
</feature>
<name>A0ABD5VNA4_9EURY</name>
<feature type="transmembrane region" description="Helical" evidence="7">
    <location>
        <begin position="18"/>
        <end position="39"/>
    </location>
</feature>
<evidence type="ECO:0000256" key="6">
    <source>
        <dbReference type="SAM" id="MobiDB-lite"/>
    </source>
</evidence>
<keyword evidence="4 7" id="KW-1133">Transmembrane helix</keyword>
<dbReference type="Pfam" id="PF03601">
    <property type="entry name" value="Cons_hypoth698"/>
    <property type="match status" value="1"/>
</dbReference>
<evidence type="ECO:0000256" key="3">
    <source>
        <dbReference type="ARBA" id="ARBA00022692"/>
    </source>
</evidence>